<evidence type="ECO:0000256" key="1">
    <source>
        <dbReference type="ARBA" id="ARBA00004196"/>
    </source>
</evidence>
<keyword evidence="3 4" id="KW-0732">Signal</keyword>
<dbReference type="Proteomes" id="UP000183639">
    <property type="component" value="Unassembled WGS sequence"/>
</dbReference>
<dbReference type="SUPFAM" id="SSF53822">
    <property type="entry name" value="Periplasmic binding protein-like I"/>
    <property type="match status" value="1"/>
</dbReference>
<evidence type="ECO:0000256" key="4">
    <source>
        <dbReference type="SAM" id="SignalP"/>
    </source>
</evidence>
<organism evidence="6 7">
    <name type="scientific">Selenomonas ruminantium</name>
    <dbReference type="NCBI Taxonomy" id="971"/>
    <lineage>
        <taxon>Bacteria</taxon>
        <taxon>Bacillati</taxon>
        <taxon>Bacillota</taxon>
        <taxon>Negativicutes</taxon>
        <taxon>Selenomonadales</taxon>
        <taxon>Selenomonadaceae</taxon>
        <taxon>Selenomonas</taxon>
    </lineage>
</organism>
<accession>A0A1I3H5W2</accession>
<gene>
    <name evidence="6" type="ORF">SAMN04487861_12734</name>
</gene>
<evidence type="ECO:0000256" key="3">
    <source>
        <dbReference type="ARBA" id="ARBA00022729"/>
    </source>
</evidence>
<dbReference type="Pfam" id="PF13407">
    <property type="entry name" value="Peripla_BP_4"/>
    <property type="match status" value="1"/>
</dbReference>
<dbReference type="PANTHER" id="PTHR46847:SF1">
    <property type="entry name" value="D-ALLOSE-BINDING PERIPLASMIC PROTEIN-RELATED"/>
    <property type="match status" value="1"/>
</dbReference>
<reference evidence="6 7" key="1">
    <citation type="submission" date="2016-10" db="EMBL/GenBank/DDBJ databases">
        <authorList>
            <person name="de Groot N.N."/>
        </authorList>
    </citation>
    <scope>NUCLEOTIDE SEQUENCE [LARGE SCALE GENOMIC DNA]</scope>
    <source>
        <strain evidence="6 7">Z108</strain>
    </source>
</reference>
<evidence type="ECO:0000313" key="6">
    <source>
        <dbReference type="EMBL" id="SFI30960.1"/>
    </source>
</evidence>
<feature type="domain" description="Periplasmic binding protein" evidence="5">
    <location>
        <begin position="37"/>
        <end position="287"/>
    </location>
</feature>
<evidence type="ECO:0000256" key="2">
    <source>
        <dbReference type="ARBA" id="ARBA00007639"/>
    </source>
</evidence>
<dbReference type="GO" id="GO:0030313">
    <property type="term" value="C:cell envelope"/>
    <property type="evidence" value="ECO:0007669"/>
    <property type="project" value="UniProtKB-SubCell"/>
</dbReference>
<comment type="subcellular location">
    <subcellularLocation>
        <location evidence="1">Cell envelope</location>
    </subcellularLocation>
</comment>
<name>A0A1I3H5W2_SELRU</name>
<evidence type="ECO:0000313" key="7">
    <source>
        <dbReference type="Proteomes" id="UP000183639"/>
    </source>
</evidence>
<proteinExistence type="inferred from homology"/>
<sequence>MKQMKRILPILLVIAAMIVAGCGSSDTGSGKVYCLLHDNADAGFQGDLKRAIVNRLQAAGIETEVLDAKGDANVQHDQIKQAIDAKASAIVLAAVDGEAVIPEIEKANAAGIPIIRINRDISGGKFVSSVSDDREAGRMQGEFMAKNLPQGAKIVYMNGEMTQSGAKKRWEGFKEACLDKRPDIQLLASADCSWNEAVALRQMSLWLKLFPQIDGVVGANDDMALGAIRALRDAGRLEGVLVSGVDATDAALKAVSDGTMSQTVKQDAEGQGEGAFALIQAVRQGNKQPEDILVPFVEITKANIGQFLH</sequence>
<dbReference type="Gene3D" id="3.40.50.2300">
    <property type="match status" value="2"/>
</dbReference>
<protein>
    <submittedName>
        <fullName evidence="6">Inositol transport system substrate-binding protein</fullName>
    </submittedName>
</protein>
<comment type="similarity">
    <text evidence="2">Belongs to the bacterial solute-binding protein 2 family.</text>
</comment>
<dbReference type="PANTHER" id="PTHR46847">
    <property type="entry name" value="D-ALLOSE-BINDING PERIPLASMIC PROTEIN-RELATED"/>
    <property type="match status" value="1"/>
</dbReference>
<dbReference type="CDD" id="cd01536">
    <property type="entry name" value="PBP1_ABC_sugar_binding-like"/>
    <property type="match status" value="1"/>
</dbReference>
<feature type="chain" id="PRO_5039652568" evidence="4">
    <location>
        <begin position="21"/>
        <end position="309"/>
    </location>
</feature>
<dbReference type="PROSITE" id="PS51257">
    <property type="entry name" value="PROKAR_LIPOPROTEIN"/>
    <property type="match status" value="1"/>
</dbReference>
<dbReference type="InterPro" id="IPR028082">
    <property type="entry name" value="Peripla_BP_I"/>
</dbReference>
<dbReference type="EMBL" id="FOQK01000027">
    <property type="protein sequence ID" value="SFI30960.1"/>
    <property type="molecule type" value="Genomic_DNA"/>
</dbReference>
<feature type="signal peptide" evidence="4">
    <location>
        <begin position="1"/>
        <end position="20"/>
    </location>
</feature>
<dbReference type="InterPro" id="IPR025997">
    <property type="entry name" value="SBP_2_dom"/>
</dbReference>
<dbReference type="AlphaFoldDB" id="A0A1I3H5W2"/>
<dbReference type="GO" id="GO:0030246">
    <property type="term" value="F:carbohydrate binding"/>
    <property type="evidence" value="ECO:0007669"/>
    <property type="project" value="UniProtKB-ARBA"/>
</dbReference>
<evidence type="ECO:0000259" key="5">
    <source>
        <dbReference type="Pfam" id="PF13407"/>
    </source>
</evidence>